<protein>
    <submittedName>
        <fullName evidence="3">HlyD family secretion protein</fullName>
    </submittedName>
</protein>
<name>A0ABX0X9F5_9BACT</name>
<feature type="domain" description="Multidrug resistance protein MdtA-like C-terminal permuted SH3" evidence="2">
    <location>
        <begin position="359"/>
        <end position="404"/>
    </location>
</feature>
<comment type="caution">
    <text evidence="3">The sequence shown here is derived from an EMBL/GenBank/DDBJ whole genome shotgun (WGS) entry which is preliminary data.</text>
</comment>
<dbReference type="InterPro" id="IPR058627">
    <property type="entry name" value="MdtA-like_C"/>
</dbReference>
<reference evidence="3 4" key="1">
    <citation type="submission" date="2020-03" db="EMBL/GenBank/DDBJ databases">
        <title>Genomic Encyclopedia of Type Strains, Phase IV (KMG-IV): sequencing the most valuable type-strain genomes for metagenomic binning, comparative biology and taxonomic classification.</title>
        <authorList>
            <person name="Goeker M."/>
        </authorList>
    </citation>
    <scope>NUCLEOTIDE SEQUENCE [LARGE SCALE GENOMIC DNA]</scope>
    <source>
        <strain evidence="3 4">DSM 105096</strain>
    </source>
</reference>
<evidence type="ECO:0000313" key="3">
    <source>
        <dbReference type="EMBL" id="NJC25618.1"/>
    </source>
</evidence>
<dbReference type="Gene3D" id="2.40.420.20">
    <property type="match status" value="1"/>
</dbReference>
<dbReference type="RefSeq" id="WP_168036417.1">
    <property type="nucleotide sequence ID" value="NZ_JAATJH010000002.1"/>
</dbReference>
<accession>A0ABX0X9F5</accession>
<dbReference type="Gene3D" id="1.10.287.470">
    <property type="entry name" value="Helix hairpin bin"/>
    <property type="match status" value="1"/>
</dbReference>
<evidence type="ECO:0000313" key="4">
    <source>
        <dbReference type="Proteomes" id="UP000770785"/>
    </source>
</evidence>
<sequence length="417" mass="47421">MDSKRNTPRFKRWYFAAILLVAVAGLAGYYLSQDSTTRVPGGQLTVQTVTNDQFYEYINLTGRVIPEETYYVDSKVAGNVGRIYAESGQQVRRGDTLLFISNADLELEVMQRESQLIEQLNAQRQTRLLLNQNDFTRRDQLVEVDYQLRLREKQFARSTVLLADSLIARSDFEPTENGFAYYAQRRDLLQQAYRADSSARRSQLRQIADAEVRLVRNLGRVRAILDRRYVLAAADGRLSDFTVRGGQAIATGERLGEIYRLERPILVAEVDEFHLDRIYPDQPGLLLFGDDTVELAVRKVYPAVENGRFRIEVMALGVPTKYGTGAREWTKGQSKRIRLLFGTPKPSVLLASGNFYGSTGGRWVYRLLPDGRAERTPIQLGRANPDYYEVLEGLSPGDRVITSAYDGFQEYETIIIN</sequence>
<feature type="transmembrane region" description="Helical" evidence="1">
    <location>
        <begin position="12"/>
        <end position="31"/>
    </location>
</feature>
<dbReference type="EMBL" id="JAATJH010000002">
    <property type="protein sequence ID" value="NJC25618.1"/>
    <property type="molecule type" value="Genomic_DNA"/>
</dbReference>
<proteinExistence type="predicted"/>
<keyword evidence="1" id="KW-0812">Transmembrane</keyword>
<keyword evidence="1" id="KW-1133">Transmembrane helix</keyword>
<evidence type="ECO:0000259" key="2">
    <source>
        <dbReference type="Pfam" id="PF25967"/>
    </source>
</evidence>
<dbReference type="Proteomes" id="UP000770785">
    <property type="component" value="Unassembled WGS sequence"/>
</dbReference>
<dbReference type="SUPFAM" id="SSF111369">
    <property type="entry name" value="HlyD-like secretion proteins"/>
    <property type="match status" value="1"/>
</dbReference>
<keyword evidence="1" id="KW-0472">Membrane</keyword>
<dbReference type="PANTHER" id="PTHR30469">
    <property type="entry name" value="MULTIDRUG RESISTANCE PROTEIN MDTA"/>
    <property type="match status" value="1"/>
</dbReference>
<keyword evidence="4" id="KW-1185">Reference proteome</keyword>
<evidence type="ECO:0000256" key="1">
    <source>
        <dbReference type="SAM" id="Phobius"/>
    </source>
</evidence>
<gene>
    <name evidence="3" type="ORF">GGR27_001117</name>
</gene>
<dbReference type="PANTHER" id="PTHR30469:SF33">
    <property type="entry name" value="SLR1207 PROTEIN"/>
    <property type="match status" value="1"/>
</dbReference>
<organism evidence="3 4">
    <name type="scientific">Neolewinella antarctica</name>
    <dbReference type="NCBI Taxonomy" id="442734"/>
    <lineage>
        <taxon>Bacteria</taxon>
        <taxon>Pseudomonadati</taxon>
        <taxon>Bacteroidota</taxon>
        <taxon>Saprospiria</taxon>
        <taxon>Saprospirales</taxon>
        <taxon>Lewinellaceae</taxon>
        <taxon>Neolewinella</taxon>
    </lineage>
</organism>
<dbReference type="Gene3D" id="2.40.50.100">
    <property type="match status" value="1"/>
</dbReference>
<dbReference type="Pfam" id="PF25967">
    <property type="entry name" value="RND-MFP_C"/>
    <property type="match status" value="1"/>
</dbReference>